<name>A0A0A3IM24_9BACI</name>
<sequence length="89" mass="9669">MKRTIIGGFIMLGGLIMTSAIIISGAIYATSITGWTGKSKLWYVIFGEKQYGNEVAQSLFLGLPFAIGIILTVLGLIIVGYEYAKTFKE</sequence>
<proteinExistence type="predicted"/>
<dbReference type="OrthoDB" id="2663636at2"/>
<dbReference type="RefSeq" id="WP_036155307.1">
    <property type="nucleotide sequence ID" value="NZ_AVCX01000005.1"/>
</dbReference>
<evidence type="ECO:0000313" key="2">
    <source>
        <dbReference type="EMBL" id="KGR84545.1"/>
    </source>
</evidence>
<keyword evidence="1" id="KW-1133">Transmembrane helix</keyword>
<feature type="transmembrane region" description="Helical" evidence="1">
    <location>
        <begin position="55"/>
        <end position="81"/>
    </location>
</feature>
<keyword evidence="1" id="KW-0472">Membrane</keyword>
<dbReference type="AlphaFoldDB" id="A0A0A3IM24"/>
<keyword evidence="1" id="KW-0812">Transmembrane</keyword>
<reference evidence="2 3" key="1">
    <citation type="submission" date="2014-02" db="EMBL/GenBank/DDBJ databases">
        <title>Draft genome sequence of Lysinibacillus odysseyi NBRC 100172.</title>
        <authorList>
            <person name="Zhang F."/>
            <person name="Wang G."/>
            <person name="Zhang L."/>
        </authorList>
    </citation>
    <scope>NUCLEOTIDE SEQUENCE [LARGE SCALE GENOMIC DNA]</scope>
    <source>
        <strain evidence="2 3">NBRC 100172</strain>
    </source>
</reference>
<evidence type="ECO:0000256" key="1">
    <source>
        <dbReference type="SAM" id="Phobius"/>
    </source>
</evidence>
<dbReference type="Proteomes" id="UP000030437">
    <property type="component" value="Unassembled WGS sequence"/>
</dbReference>
<dbReference type="EMBL" id="JPVP01000056">
    <property type="protein sequence ID" value="KGR84545.1"/>
    <property type="molecule type" value="Genomic_DNA"/>
</dbReference>
<keyword evidence="3" id="KW-1185">Reference proteome</keyword>
<protein>
    <submittedName>
        <fullName evidence="2">Uncharacterized protein</fullName>
    </submittedName>
</protein>
<organism evidence="2 3">
    <name type="scientific">Lysinibacillus odysseyi 34hs-1 = NBRC 100172</name>
    <dbReference type="NCBI Taxonomy" id="1220589"/>
    <lineage>
        <taxon>Bacteria</taxon>
        <taxon>Bacillati</taxon>
        <taxon>Bacillota</taxon>
        <taxon>Bacilli</taxon>
        <taxon>Bacillales</taxon>
        <taxon>Bacillaceae</taxon>
        <taxon>Lysinibacillus</taxon>
    </lineage>
</organism>
<comment type="caution">
    <text evidence="2">The sequence shown here is derived from an EMBL/GenBank/DDBJ whole genome shotgun (WGS) entry which is preliminary data.</text>
</comment>
<accession>A0A0A3IM24</accession>
<evidence type="ECO:0000313" key="3">
    <source>
        <dbReference type="Proteomes" id="UP000030437"/>
    </source>
</evidence>
<dbReference type="eggNOG" id="ENOG502ZU1J">
    <property type="taxonomic scope" value="Bacteria"/>
</dbReference>
<gene>
    <name evidence="2" type="ORF">CD32_13305</name>
</gene>
<feature type="transmembrane region" description="Helical" evidence="1">
    <location>
        <begin position="12"/>
        <end position="35"/>
    </location>
</feature>